<organism evidence="2 3">
    <name type="scientific">Strigomonas culicis</name>
    <dbReference type="NCBI Taxonomy" id="28005"/>
    <lineage>
        <taxon>Eukaryota</taxon>
        <taxon>Discoba</taxon>
        <taxon>Euglenozoa</taxon>
        <taxon>Kinetoplastea</taxon>
        <taxon>Metakinetoplastina</taxon>
        <taxon>Trypanosomatida</taxon>
        <taxon>Trypanosomatidae</taxon>
        <taxon>Strigomonadinae</taxon>
        <taxon>Strigomonas</taxon>
    </lineage>
</organism>
<evidence type="ECO:0008006" key="4">
    <source>
        <dbReference type="Google" id="ProtNLM"/>
    </source>
</evidence>
<evidence type="ECO:0000313" key="3">
    <source>
        <dbReference type="Proteomes" id="UP000015354"/>
    </source>
</evidence>
<comment type="caution">
    <text evidence="2">The sequence shown here is derived from an EMBL/GenBank/DDBJ whole genome shotgun (WGS) entry which is preliminary data.</text>
</comment>
<dbReference type="GO" id="GO:0016567">
    <property type="term" value="P:protein ubiquitination"/>
    <property type="evidence" value="ECO:0007669"/>
    <property type="project" value="TreeGrafter"/>
</dbReference>
<keyword evidence="3" id="KW-1185">Reference proteome</keyword>
<dbReference type="AlphaFoldDB" id="S9V966"/>
<proteinExistence type="predicted"/>
<sequence>MLYRTVKKMLAQYVLDKAHKEAAEAIDVVVTTGGDKAVSAEGEDAASISPASPASPVTPSSMGALPAKLEDTVVEKVDQPQYPVYELSTNFGCFFVLLTFNILRSYATCSSFWYWMCVLVPVAGLSGCFYYSRARLERMARATVDNLDVQDPSRPVNEDSPLLTFAWNTYNNFYWPLVAVFAGAAAAMLGIGGALVLGSVLYEVGLTPSEASVTSGMSTFFFAFSAALQLLVSGSLVVDFGIVFFFVGLISTAIGTFILKAEIKKRGWNFLYPGAMAFTAGGSLLVLGIYSTYNAVIVTKDGGSALAFGRLCANR</sequence>
<feature type="transmembrane region" description="Helical" evidence="1">
    <location>
        <begin position="112"/>
        <end position="132"/>
    </location>
</feature>
<keyword evidence="1" id="KW-0472">Membrane</keyword>
<accession>S9V966</accession>
<gene>
    <name evidence="2" type="ORF">STCU_09421</name>
</gene>
<feature type="transmembrane region" description="Helical" evidence="1">
    <location>
        <begin position="270"/>
        <end position="290"/>
    </location>
</feature>
<evidence type="ECO:0000313" key="2">
    <source>
        <dbReference type="EMBL" id="EPY19500.1"/>
    </source>
</evidence>
<dbReference type="PANTHER" id="PTHR14255:SF3">
    <property type="entry name" value="SULFITE EXPORTER TAUE_SAFE FAMILY PROTEIN 5-RELATED"/>
    <property type="match status" value="1"/>
</dbReference>
<protein>
    <recommendedName>
        <fullName evidence="4">Transmembrane protein</fullName>
    </recommendedName>
</protein>
<feature type="transmembrane region" description="Helical" evidence="1">
    <location>
        <begin position="213"/>
        <end position="232"/>
    </location>
</feature>
<keyword evidence="1" id="KW-1133">Transmembrane helix</keyword>
<dbReference type="PANTHER" id="PTHR14255">
    <property type="entry name" value="CEREBLON"/>
    <property type="match status" value="1"/>
</dbReference>
<feature type="transmembrane region" description="Helical" evidence="1">
    <location>
        <begin position="238"/>
        <end position="258"/>
    </location>
</feature>
<name>S9V966_9TRYP</name>
<reference evidence="2 3" key="1">
    <citation type="journal article" date="2013" name="PLoS ONE">
        <title>Predicting the Proteins of Angomonas deanei, Strigomonas culicis and Their Respective Endosymbionts Reveals New Aspects of the Trypanosomatidae Family.</title>
        <authorList>
            <person name="Motta M.C."/>
            <person name="Martins A.C."/>
            <person name="de Souza S.S."/>
            <person name="Catta-Preta C.M."/>
            <person name="Silva R."/>
            <person name="Klein C.C."/>
            <person name="de Almeida L.G."/>
            <person name="de Lima Cunha O."/>
            <person name="Ciapina L.P."/>
            <person name="Brocchi M."/>
            <person name="Colabardini A.C."/>
            <person name="de Araujo Lima B."/>
            <person name="Machado C.R."/>
            <person name="de Almeida Soares C.M."/>
            <person name="Probst C.M."/>
            <person name="de Menezes C.B."/>
            <person name="Thompson C.E."/>
            <person name="Bartholomeu D.C."/>
            <person name="Gradia D.F."/>
            <person name="Pavoni D.P."/>
            <person name="Grisard E.C."/>
            <person name="Fantinatti-Garboggini F."/>
            <person name="Marchini F.K."/>
            <person name="Rodrigues-Luiz G.F."/>
            <person name="Wagner G."/>
            <person name="Goldman G.H."/>
            <person name="Fietto J.L."/>
            <person name="Elias M.C."/>
            <person name="Goldman M.H."/>
            <person name="Sagot M.F."/>
            <person name="Pereira M."/>
            <person name="Stoco P.H."/>
            <person name="de Mendonca-Neto R.P."/>
            <person name="Teixeira S.M."/>
            <person name="Maciel T.E."/>
            <person name="de Oliveira Mendes T.A."/>
            <person name="Urmenyi T.P."/>
            <person name="de Souza W."/>
            <person name="Schenkman S."/>
            <person name="de Vasconcelos A.T."/>
        </authorList>
    </citation>
    <scope>NUCLEOTIDE SEQUENCE [LARGE SCALE GENOMIC DNA]</scope>
</reference>
<feature type="transmembrane region" description="Helical" evidence="1">
    <location>
        <begin position="173"/>
        <end position="201"/>
    </location>
</feature>
<dbReference type="Proteomes" id="UP000015354">
    <property type="component" value="Unassembled WGS sequence"/>
</dbReference>
<dbReference type="EMBL" id="ATMH01009421">
    <property type="protein sequence ID" value="EPY19500.1"/>
    <property type="molecule type" value="Genomic_DNA"/>
</dbReference>
<dbReference type="OrthoDB" id="434519at2759"/>
<dbReference type="GO" id="GO:0031464">
    <property type="term" value="C:Cul4A-RING E3 ubiquitin ligase complex"/>
    <property type="evidence" value="ECO:0007669"/>
    <property type="project" value="TreeGrafter"/>
</dbReference>
<evidence type="ECO:0000256" key="1">
    <source>
        <dbReference type="SAM" id="Phobius"/>
    </source>
</evidence>
<keyword evidence="1" id="KW-0812">Transmembrane</keyword>